<feature type="domain" description="KASH" evidence="11">
    <location>
        <begin position="3674"/>
        <end position="3732"/>
    </location>
</feature>
<proteinExistence type="inferred from homology"/>
<evidence type="ECO:0000256" key="4">
    <source>
        <dbReference type="ARBA" id="ARBA00022737"/>
    </source>
</evidence>
<feature type="region of interest" description="Disordered" evidence="10">
    <location>
        <begin position="710"/>
        <end position="761"/>
    </location>
</feature>
<dbReference type="GO" id="GO:0005737">
    <property type="term" value="C:cytoplasm"/>
    <property type="evidence" value="ECO:0007669"/>
    <property type="project" value="TreeGrafter"/>
</dbReference>
<dbReference type="InterPro" id="IPR002017">
    <property type="entry name" value="Spectrin_repeat"/>
</dbReference>
<evidence type="ECO:0000256" key="2">
    <source>
        <dbReference type="ARBA" id="ARBA00008619"/>
    </source>
</evidence>
<feature type="coiled-coil region" evidence="9">
    <location>
        <begin position="2320"/>
        <end position="2380"/>
    </location>
</feature>
<keyword evidence="4" id="KW-0677">Repeat</keyword>
<name>A0A8D8BCI2_CULPI</name>
<feature type="topological domain" description="Perinuclear space" evidence="8">
    <location>
        <begin position="3704"/>
        <end position="3732"/>
    </location>
</feature>
<evidence type="ECO:0000256" key="5">
    <source>
        <dbReference type="ARBA" id="ARBA00022989"/>
    </source>
</evidence>
<feature type="region of interest" description="Disordered" evidence="10">
    <location>
        <begin position="895"/>
        <end position="924"/>
    </location>
</feature>
<feature type="compositionally biased region" description="Basic and acidic residues" evidence="10">
    <location>
        <begin position="1"/>
        <end position="11"/>
    </location>
</feature>
<dbReference type="Pfam" id="PF10541">
    <property type="entry name" value="KASH"/>
    <property type="match status" value="1"/>
</dbReference>
<keyword evidence="7" id="KW-0539">Nucleus</keyword>
<dbReference type="SUPFAM" id="SSF46966">
    <property type="entry name" value="Spectrin repeat"/>
    <property type="match status" value="5"/>
</dbReference>
<dbReference type="CDD" id="cd00176">
    <property type="entry name" value="SPEC"/>
    <property type="match status" value="1"/>
</dbReference>
<feature type="compositionally biased region" description="Basic residues" evidence="10">
    <location>
        <begin position="1283"/>
        <end position="1292"/>
    </location>
</feature>
<feature type="topological domain" description="Cytoplasmic" evidence="8">
    <location>
        <begin position="1"/>
        <end position="3682"/>
    </location>
</feature>
<feature type="region of interest" description="Disordered" evidence="10">
    <location>
        <begin position="1"/>
        <end position="79"/>
    </location>
</feature>
<comment type="subcellular location">
    <subcellularLocation>
        <location evidence="1">Nucleus membrane</location>
    </subcellularLocation>
</comment>
<evidence type="ECO:0000256" key="8">
    <source>
        <dbReference type="PROSITE-ProRule" id="PRU00385"/>
    </source>
</evidence>
<dbReference type="GO" id="GO:0034993">
    <property type="term" value="C:meiotic nuclear membrane microtubule tethering complex"/>
    <property type="evidence" value="ECO:0007669"/>
    <property type="project" value="TreeGrafter"/>
</dbReference>
<evidence type="ECO:0000256" key="9">
    <source>
        <dbReference type="SAM" id="Coils"/>
    </source>
</evidence>
<evidence type="ECO:0000256" key="3">
    <source>
        <dbReference type="ARBA" id="ARBA00022692"/>
    </source>
</evidence>
<comment type="similarity">
    <text evidence="2">Belongs to the nesprin family.</text>
</comment>
<keyword evidence="3 8" id="KW-0812">Transmembrane</keyword>
<evidence type="ECO:0000256" key="1">
    <source>
        <dbReference type="ARBA" id="ARBA00004126"/>
    </source>
</evidence>
<evidence type="ECO:0000256" key="6">
    <source>
        <dbReference type="ARBA" id="ARBA00023136"/>
    </source>
</evidence>
<dbReference type="PANTHER" id="PTHR47535:SF1">
    <property type="entry name" value="NESPRIN-1"/>
    <property type="match status" value="1"/>
</dbReference>
<feature type="compositionally biased region" description="Basic residues" evidence="10">
    <location>
        <begin position="907"/>
        <end position="916"/>
    </location>
</feature>
<keyword evidence="5" id="KW-1133">Transmembrane helix</keyword>
<dbReference type="Pfam" id="PF00435">
    <property type="entry name" value="Spectrin"/>
    <property type="match status" value="2"/>
</dbReference>
<dbReference type="PANTHER" id="PTHR47535">
    <property type="entry name" value="MUSCLE-SPECIFIC PROTEIN 300 KDA, ISOFORM G"/>
    <property type="match status" value="1"/>
</dbReference>
<feature type="compositionally biased region" description="Basic and acidic residues" evidence="10">
    <location>
        <begin position="725"/>
        <end position="734"/>
    </location>
</feature>
<evidence type="ECO:0000256" key="10">
    <source>
        <dbReference type="SAM" id="MobiDB-lite"/>
    </source>
</evidence>
<feature type="region of interest" description="Disordered" evidence="10">
    <location>
        <begin position="1251"/>
        <end position="1294"/>
    </location>
</feature>
<dbReference type="GO" id="GO:0007097">
    <property type="term" value="P:nuclear migration"/>
    <property type="evidence" value="ECO:0007669"/>
    <property type="project" value="TreeGrafter"/>
</dbReference>
<keyword evidence="9" id="KW-0175">Coiled coil</keyword>
<evidence type="ECO:0000259" key="11">
    <source>
        <dbReference type="PROSITE" id="PS51049"/>
    </source>
</evidence>
<dbReference type="InterPro" id="IPR052403">
    <property type="entry name" value="LINC-complex_assoc"/>
</dbReference>
<organism evidence="12">
    <name type="scientific">Culex pipiens</name>
    <name type="common">House mosquito</name>
    <dbReference type="NCBI Taxonomy" id="7175"/>
    <lineage>
        <taxon>Eukaryota</taxon>
        <taxon>Metazoa</taxon>
        <taxon>Ecdysozoa</taxon>
        <taxon>Arthropoda</taxon>
        <taxon>Hexapoda</taxon>
        <taxon>Insecta</taxon>
        <taxon>Pterygota</taxon>
        <taxon>Neoptera</taxon>
        <taxon>Endopterygota</taxon>
        <taxon>Diptera</taxon>
        <taxon>Nematocera</taxon>
        <taxon>Culicoidea</taxon>
        <taxon>Culicidae</taxon>
        <taxon>Culicinae</taxon>
        <taxon>Culicini</taxon>
        <taxon>Culex</taxon>
        <taxon>Culex</taxon>
    </lineage>
</organism>
<protein>
    <submittedName>
        <fullName evidence="12">Nesprin-1</fullName>
    </submittedName>
</protein>
<evidence type="ECO:0000256" key="7">
    <source>
        <dbReference type="ARBA" id="ARBA00023242"/>
    </source>
</evidence>
<dbReference type="InterPro" id="IPR012315">
    <property type="entry name" value="KASH"/>
</dbReference>
<feature type="coiled-coil region" evidence="9">
    <location>
        <begin position="1641"/>
        <end position="1698"/>
    </location>
</feature>
<sequence length="3732" mass="428145">MNKSIDVKQLAEDDANETNRQPKCEAKKLTTTSSVLNIPMKQSISNSDDPDTPKRPTELHSLGSTNNVALNYSEQNDPESTIDKQILPHDVENILESLLSAELKMNNLPYDNINDLIKGLQVLIEKLADYKQQNYAISMSLPSNADMKIQESIRQIDDRIDFLRQRAHDGLEKIQQTLKIREQRKKEVQAYLSLLEEIESWLSTSSIQLDDVDDDSTEDDINQMLYRNQNLLRNLTVKETNARAIYEKTDEFLMYSDVSDRTKLLKENLSAIIRTMREKTLIVENNIQRLTQKLKPIESTMVNTEMQTSPPVSLDVYNKAPVVQQDTSSQTHKTGSTDNILIIQSVSNGQETLQISNVRNTPLMGTTDDIIVEAKYTHPQEGEGRKSSELLLQNIPSQFESTFVEPDDSTTEIVVDKDGSKKITLRKTIQPIQSIGPCEIPSTSTLDATILPPVIEGTVLEVQQPKLVSEEVHVARNIVGEILDNIQEHVVDTIVKKESELLDTQEQDSQVFESDALKVDLIASVVDSPSTSTVFSLQSTSEPYSNLTAKTDSNLNASVVEPVGDIWPPSESITIGEFGSVCKPDNTTTARTVRFEMMKPEVICDEIWPQSLKTGSSYFDVAPQFPTLPSTNNDDSTTPEKVYQDEQSISIYGGETVQEISLICKESEEIQESEQQVVDEALEAQISMNEIEKPSTGSAPVLDTSIIQPEPATASTDKGIEPTPDDVHPKEKYDSLPVAESLETDSKDDGIKAPAPDVPSEETRIGEAMIESYETKSKHEDVIADNETCGDDRKEQLTDIQQTKCESDGKLKVQVASTKEEQSSIKLTMNIVPLDAKKISVSLIEIGHTDSKTVPTEDPSRIEESNLSKDLLASGKIPGLSDIDFDKGYDADKTTVDGESETDESQKKKKRKKKKQRNETDKAINTEMLESPVVPVESIALDSRAEEQRINETQESIVDEPIETSSFIQERLIVSTEVIEAVYVEDVQQQTTPVEFEHPDFGLDQEVSKLTSEKLIVPIDIEQKSMQTSPEPEIFKMSHQTSPIQTSAVACEAKEIQTTMQVCEIETQTLNTSPKHQIEQESQTEVGKSEFMDKSAETPVIDVVDTANQTIITKTAEMEIQTIENVGEIVEPLVTSIINLAVKDEVTYTHHSIQTSPISFEPSKQDVLVLHESIQTIQPEILDAYVETEQILQENATSPVTQETKSDVQIQTSPIHKTAMVLGKCDTPNTSGVENVNQDTQTIVIDVVDNQAQTNPEPPTGVSKIEIPCTENSKNGKTSSEKSKKKMKKRKSDGKLPLQVEVTAQFEIPDSCAEIDAFTVKKTIISETNVDSKSDLDIHVQLDIDPTPHRSESFMINEVILDEKIVTLGLHNYLSILKSQQSYAEHKKVPWSEMASMLENVYRAGNSVQTPYPNALRTTSVDAENQEHDYLGLGKALSLLQENSTDATMQNQILFEILESISTPTEEIIADINKSKNLDKTDCFRICEMHRQRLVYILEIIQRIIIFITSNSTQPNNDVVKCFELTANELRHLDNEITSLETEYRRKQVYTDDLAGTLQDVNAQFDVIDEKLSNVINNETLPINKKLLQLDELEQQYLECAKRLRSVPTELQTIMDSTFDSYFETLLETAGKKSRKLSHSVIIERNKLNQLNSLAEEYEQTLLEFQDITDAAESFIKNNIVTNSLEELQEEMQRYRKFFVNLNHCKMILESLESNLDPITRLKHAELHSSLYNQTASILEKAVDKAAKLAQVASKWTILQKEMRNESQWLQIAQQRVPDLQNVSSEDFEQFITLYESLYQDIVYHHAKMIQQNDVAKKMQEHVSAPILEKESNEALTVIVQLREEVSLHLNMLVKYKLHWNNYNNSADKLGEWICSCQKTLREIHIPSNLVDTPVEDMRNFWEIKAQYEVLNNKVYKSACDSFDRALSTVNVSDEPLQRQLHGQLLENWLDVSSTISQIQNNISESMKTDSTTVRDKIAFIEQELQEITTLFNNTKGVLKSQEDLYAYIEKIQMLRTRIHLIDSELGQIALGADSNTEKISDIFGISRNISQQINEEYEAAETFFKFLEDIENGIKEEEINLSQISKILDTTNVNCKRPDVQKSLDDCIQCQLLLSDSWNKLMRLRQMLHTLPMNLKVSVSPLQTERALSLLQTTHNDLEQRCGNIIIQLKHRLTLWNKFHRQLEMIQEHIQETEFMMELMQLQENADYQRLLTATERLDALLIEIDSRKNTVEDLKSIAQPLIETSDESVSLEIQETVQKITVVWQNTRESLKELCQRYEKAVKLWQHYHDVCKNVKHWVEHEASDTDTLEYMNEISQLEVYQNLIVDKRKDLEQLKDLINNINVQVGFNVTGPLMLEIEDFSHKIEEIEENVISHKADMESNNFQSNENRFVLSQAQQLFDNLQQSYGDHDFNTDLESKVKHLREYMINLCATESRLEDILNGKQNGNLPESEVKNLHLISQSLLQDSLEQYQCLMQKIILHGNDENFINFWDNYMTFVKTFLEQDTPCDDTELRKLRNQYSLIAHLLKDLRALIMKKSSIEMSHAAKYNCLNEQHSYCITTAESRLVDIESRLRHWDKYNSIKSTLKQSISYIEREKYSLQLVYISLKEISKMQNKVNELQMLFPQIEQDLDDMQRETSEILSFTKDEHIMIQIRSDHGKLSQQTAKLKESIETWIDFLSRIANLHEHFHSKCDQIHYNLVELTRCLEDVKIDSLGASQHHLNMLKNEQLRLVGIKDTLTTTNEIRDELKQRISVFDAKLIHQRVWQLWQMFEKLDYSLSVLLKQMQERLQNLKLFSQQYIILTNWMMEFENRINDSNKYQTCEDDATFIKSVEELLLQELLLKENEIEWFNIVGVDLANNLQKGDEQLEIKSKLELLNSNWKRLKTHCHNRTQKIQEVNSTTISLQRRIEDIKTWMNIIEHDLKSPFLFETLDDSTLNILMDQYDNLQRSIESNSGNVGEVLNLCEMLFTDVESWNVHIDRKHVLHDINNLELRWKNICLESTKRKADLLSIWNMLLEIEKITNSHQEWVEKCNRYLDTLENFYQSSVNIENISEIFEELAIRQSDMIAQEPISHILRKLFVSLNKHERADAANMRNVTNVAKRILSIWECLLWRSNNLKKELSDLQTMHTVFINEYENIIMALTQIDVQVINIKHLSEAKDDTPEIKRKRLRDLHNELRFVINLFDKQDELGTSLIQRLSMPNSIHLKIQEYHDFANNIKSSLDALLSETIQESDKQKSQHSSQIQTECFEKDSAVQVNTLPALSHGKSITAKEAYQYQLESALVEARGHLENLHTAINEINVNNFMTSTQKVSKVSATCESSIELIKHLNLMVLSETQSDEEDTMNKLVTIECDKFTQYQTEWRSKQQKLEELSNDDYLTCPLCTNRNWQQIDNDLWRLEQWLQMAEANQKSQHTNPPTDIDTLEDTIQDHREFLLDLDSHKSIIKSLNIVGEHLATHTLDTEKAVRLRERLQADNQRWEKVCSLASHWQSQLHHALMDNKEFHRTVTELCAWLEQTENKIKSSEPIDLTSDMKLMERKYKTFRELRSDLVRCEPRVVSLQETTSQLTKYLEANKSQQFDEIYAKLTDLRLRFHSIRRLVEMYTIKIAAALGYDPTFDTNSIASVDTLPGIQGVSGSLTRVAGQESNANAQEGEDDEHINTTVLTRSYRFLGRVVRASLPIQAMLLLLLGVVTLMPHGEDYSCTLTNNFARSLEPMLRYPNGPPPI</sequence>
<dbReference type="FunFam" id="1.20.58.60:FF:000171">
    <property type="entry name" value="Uncharacterized protein, isoform B"/>
    <property type="match status" value="1"/>
</dbReference>
<dbReference type="PROSITE" id="PS51049">
    <property type="entry name" value="KASH"/>
    <property type="match status" value="1"/>
</dbReference>
<feature type="compositionally biased region" description="Polar residues" evidence="10">
    <location>
        <begin position="29"/>
        <end position="47"/>
    </location>
</feature>
<dbReference type="SMART" id="SM00150">
    <property type="entry name" value="SPEC"/>
    <property type="match status" value="5"/>
</dbReference>
<keyword evidence="6 8" id="KW-0472">Membrane</keyword>
<dbReference type="InterPro" id="IPR018159">
    <property type="entry name" value="Spectrin/alpha-actinin"/>
</dbReference>
<dbReference type="GO" id="GO:0005640">
    <property type="term" value="C:nuclear outer membrane"/>
    <property type="evidence" value="ECO:0007669"/>
    <property type="project" value="TreeGrafter"/>
</dbReference>
<dbReference type="EMBL" id="HBUE01066728">
    <property type="protein sequence ID" value="CAG6470965.1"/>
    <property type="molecule type" value="Transcribed_RNA"/>
</dbReference>
<evidence type="ECO:0000313" key="12">
    <source>
        <dbReference type="EMBL" id="CAG6470965.1"/>
    </source>
</evidence>
<accession>A0A8D8BCI2</accession>
<dbReference type="SMART" id="SM01249">
    <property type="entry name" value="KASH"/>
    <property type="match status" value="1"/>
</dbReference>
<feature type="compositionally biased region" description="Polar residues" evidence="10">
    <location>
        <begin position="62"/>
        <end position="79"/>
    </location>
</feature>
<reference evidence="12" key="1">
    <citation type="submission" date="2021-05" db="EMBL/GenBank/DDBJ databases">
        <authorList>
            <person name="Alioto T."/>
            <person name="Alioto T."/>
            <person name="Gomez Garrido J."/>
        </authorList>
    </citation>
    <scope>NUCLEOTIDE SEQUENCE</scope>
</reference>
<dbReference type="GO" id="GO:0051015">
    <property type="term" value="F:actin filament binding"/>
    <property type="evidence" value="ECO:0007669"/>
    <property type="project" value="TreeGrafter"/>
</dbReference>
<dbReference type="Gene3D" id="1.20.58.60">
    <property type="match status" value="4"/>
</dbReference>